<dbReference type="RefSeq" id="WP_160879958.1">
    <property type="nucleotide sequence ID" value="NZ_WUEK01000017.1"/>
</dbReference>
<dbReference type="SUPFAM" id="SSF54427">
    <property type="entry name" value="NTF2-like"/>
    <property type="match status" value="1"/>
</dbReference>
<accession>A0A6L7F422</accession>
<dbReference type="Gene3D" id="3.10.450.50">
    <property type="match status" value="1"/>
</dbReference>
<dbReference type="InterPro" id="IPR032710">
    <property type="entry name" value="NTF2-like_dom_sf"/>
</dbReference>
<dbReference type="EMBL" id="WUEK01000017">
    <property type="protein sequence ID" value="MXG92019.1"/>
    <property type="molecule type" value="Genomic_DNA"/>
</dbReference>
<evidence type="ECO:0000313" key="1">
    <source>
        <dbReference type="EMBL" id="MXG92019.1"/>
    </source>
</evidence>
<keyword evidence="2" id="KW-1185">Reference proteome</keyword>
<gene>
    <name evidence="1" type="ORF">GRQ65_20965</name>
</gene>
<comment type="caution">
    <text evidence="1">The sequence shown here is derived from an EMBL/GenBank/DDBJ whole genome shotgun (WGS) entry which is preliminary data.</text>
</comment>
<proteinExistence type="predicted"/>
<protein>
    <submittedName>
        <fullName evidence="1">DUF4440 domain-containing protein</fullName>
    </submittedName>
</protein>
<dbReference type="GO" id="GO:0030638">
    <property type="term" value="P:polyketide metabolic process"/>
    <property type="evidence" value="ECO:0007669"/>
    <property type="project" value="InterPro"/>
</dbReference>
<evidence type="ECO:0000313" key="2">
    <source>
        <dbReference type="Proteomes" id="UP000473325"/>
    </source>
</evidence>
<dbReference type="InterPro" id="IPR009959">
    <property type="entry name" value="Cyclase_SnoaL-like"/>
</dbReference>
<dbReference type="Proteomes" id="UP000473325">
    <property type="component" value="Unassembled WGS sequence"/>
</dbReference>
<dbReference type="PANTHER" id="PTHR38436:SF1">
    <property type="entry name" value="ESTER CYCLASE"/>
    <property type="match status" value="1"/>
</dbReference>
<sequence>MSQTADERRALVTECWAAAWDDGDVAALDRLLAPDYRRRSSSDEQGLTLEEFKATIVTTRASFPDLSTTIEDLAVDGDLVAVRWRSSGTHTHPFLGVPATGRAVEVAGATFASFGPDGLVHEERVTWDPRGLLSALGIITVGQDS</sequence>
<reference evidence="1 2" key="1">
    <citation type="submission" date="2019-12" db="EMBL/GenBank/DDBJ databases">
        <authorList>
            <person name="Kun Z."/>
        </authorList>
    </citation>
    <scope>NUCLEOTIDE SEQUENCE [LARGE SCALE GENOMIC DNA]</scope>
    <source>
        <strain evidence="1 2">YIM 123512</strain>
    </source>
</reference>
<dbReference type="PANTHER" id="PTHR38436">
    <property type="entry name" value="POLYKETIDE CYCLASE SNOAL-LIKE DOMAIN"/>
    <property type="match status" value="1"/>
</dbReference>
<dbReference type="Pfam" id="PF07366">
    <property type="entry name" value="SnoaL"/>
    <property type="match status" value="1"/>
</dbReference>
<name>A0A6L7F422_9ACTN</name>
<organism evidence="1 2">
    <name type="scientific">Nocardioides flavescens</name>
    <dbReference type="NCBI Taxonomy" id="2691959"/>
    <lineage>
        <taxon>Bacteria</taxon>
        <taxon>Bacillati</taxon>
        <taxon>Actinomycetota</taxon>
        <taxon>Actinomycetes</taxon>
        <taxon>Propionibacteriales</taxon>
        <taxon>Nocardioidaceae</taxon>
        <taxon>Nocardioides</taxon>
    </lineage>
</organism>
<dbReference type="AlphaFoldDB" id="A0A6L7F422"/>